<name>A0A4Y8UID0_9BACT</name>
<dbReference type="AlphaFoldDB" id="A0A4Y8UID0"/>
<protein>
    <submittedName>
        <fullName evidence="1">Uncharacterized protein</fullName>
    </submittedName>
</protein>
<dbReference type="Proteomes" id="UP000297872">
    <property type="component" value="Unassembled WGS sequence"/>
</dbReference>
<dbReference type="RefSeq" id="WP_134844737.1">
    <property type="nucleotide sequence ID" value="NZ_DAWCZC010000005.1"/>
</dbReference>
<dbReference type="GeneID" id="302996983"/>
<evidence type="ECO:0000313" key="1">
    <source>
        <dbReference type="EMBL" id="TFH68178.1"/>
    </source>
</evidence>
<proteinExistence type="predicted"/>
<keyword evidence="2" id="KW-1185">Reference proteome</keyword>
<comment type="caution">
    <text evidence="1">The sequence shown here is derived from an EMBL/GenBank/DDBJ whole genome shotgun (WGS) entry which is preliminary data.</text>
</comment>
<gene>
    <name evidence="1" type="ORF">EXN75_17185</name>
</gene>
<accession>A0A4Y8UID0</accession>
<organism evidence="1 2">
    <name type="scientific">Segatella hominis</name>
    <dbReference type="NCBI Taxonomy" id="2518605"/>
    <lineage>
        <taxon>Bacteria</taxon>
        <taxon>Pseudomonadati</taxon>
        <taxon>Bacteroidota</taxon>
        <taxon>Bacteroidia</taxon>
        <taxon>Bacteroidales</taxon>
        <taxon>Prevotellaceae</taxon>
        <taxon>Segatella</taxon>
    </lineage>
</organism>
<sequence length="144" mass="16809">MKILFILTLCFYINVEAQCKSNKSIYGNAISVLYEKLLKDEVLEKTDTLYLILDEKANLNKEQDKISKNISFKVPFLRLGESSPIYKMNPYLIYKKNRVIIKINICQITHEKDGMRIISSGTFVLYYRIKGVSYKLIKIENRGI</sequence>
<dbReference type="EMBL" id="SGVY01000107">
    <property type="protein sequence ID" value="TFH68178.1"/>
    <property type="molecule type" value="Genomic_DNA"/>
</dbReference>
<evidence type="ECO:0000313" key="2">
    <source>
        <dbReference type="Proteomes" id="UP000297872"/>
    </source>
</evidence>
<dbReference type="OrthoDB" id="9865814at2"/>
<reference evidence="1 2" key="1">
    <citation type="submission" date="2019-02" db="EMBL/GenBank/DDBJ databases">
        <title>Draft Genome Sequence of the Prevotella sp. BCRC 81118, Isolated from Human Feces.</title>
        <authorList>
            <person name="Huang C.-H."/>
        </authorList>
    </citation>
    <scope>NUCLEOTIDE SEQUENCE [LARGE SCALE GENOMIC DNA]</scope>
    <source>
        <strain evidence="1 2">BCRC 81118</strain>
    </source>
</reference>